<dbReference type="PANTHER" id="PTHR48111:SF16">
    <property type="entry name" value="TRANSCRIPTIONAL REGULATORY PROTEIN GLNR"/>
    <property type="match status" value="1"/>
</dbReference>
<dbReference type="GO" id="GO:0005829">
    <property type="term" value="C:cytosol"/>
    <property type="evidence" value="ECO:0007669"/>
    <property type="project" value="TreeGrafter"/>
</dbReference>
<protein>
    <recommendedName>
        <fullName evidence="4">OmpR/PhoB-type domain-containing protein</fullName>
    </recommendedName>
</protein>
<dbReference type="PANTHER" id="PTHR48111">
    <property type="entry name" value="REGULATOR OF RPOS"/>
    <property type="match status" value="1"/>
</dbReference>
<organism evidence="5">
    <name type="scientific">hydrothermal vent metagenome</name>
    <dbReference type="NCBI Taxonomy" id="652676"/>
    <lineage>
        <taxon>unclassified sequences</taxon>
        <taxon>metagenomes</taxon>
        <taxon>ecological metagenomes</taxon>
    </lineage>
</organism>
<dbReference type="InterPro" id="IPR001867">
    <property type="entry name" value="OmpR/PhoB-type_DNA-bd"/>
</dbReference>
<dbReference type="AlphaFoldDB" id="A0A3B0SQ73"/>
<evidence type="ECO:0000256" key="1">
    <source>
        <dbReference type="ARBA" id="ARBA00022553"/>
    </source>
</evidence>
<dbReference type="GO" id="GO:0006355">
    <property type="term" value="P:regulation of DNA-templated transcription"/>
    <property type="evidence" value="ECO:0007669"/>
    <property type="project" value="InterPro"/>
</dbReference>
<dbReference type="Gene3D" id="1.10.10.10">
    <property type="entry name" value="Winged helix-like DNA-binding domain superfamily/Winged helix DNA-binding domain"/>
    <property type="match status" value="1"/>
</dbReference>
<accession>A0A3B0SQ73</accession>
<keyword evidence="3" id="KW-0238">DNA-binding</keyword>
<dbReference type="GO" id="GO:0000976">
    <property type="term" value="F:transcription cis-regulatory region binding"/>
    <property type="evidence" value="ECO:0007669"/>
    <property type="project" value="TreeGrafter"/>
</dbReference>
<proteinExistence type="predicted"/>
<keyword evidence="1" id="KW-0597">Phosphoprotein</keyword>
<dbReference type="SMART" id="SM00862">
    <property type="entry name" value="Trans_reg_C"/>
    <property type="match status" value="1"/>
</dbReference>
<keyword evidence="2" id="KW-0902">Two-component regulatory system</keyword>
<dbReference type="Pfam" id="PF00486">
    <property type="entry name" value="Trans_reg_C"/>
    <property type="match status" value="1"/>
</dbReference>
<dbReference type="PROSITE" id="PS51755">
    <property type="entry name" value="OMPR_PHOB"/>
    <property type="match status" value="1"/>
</dbReference>
<sequence length="217" mass="23829">MKYIAVYPEAPSPALTGALLSVGYQPVPIGGVGEAGTKEPESGWAGAVVEIGSDPDIAASVASKIQEELAVPVLLIVDRTLTRELDDRDGFDDFILTPIDPIELAIRLARMGLSPLENDAGGVVRHVDLELNTHTYQATIAGSPVNLTYMEYELLRFLVENPSRVWSREQLLSKVWGYDYFGGSRTVDVHVRRLRAKLGEERASWITTVRSVGYRFG</sequence>
<dbReference type="FunFam" id="1.10.10.10:FF:000018">
    <property type="entry name" value="DNA-binding response regulator ResD"/>
    <property type="match status" value="1"/>
</dbReference>
<name>A0A3B0SQ73_9ZZZZ</name>
<dbReference type="EMBL" id="UOEI01000539">
    <property type="protein sequence ID" value="VAW07638.1"/>
    <property type="molecule type" value="Genomic_DNA"/>
</dbReference>
<evidence type="ECO:0000256" key="2">
    <source>
        <dbReference type="ARBA" id="ARBA00023012"/>
    </source>
</evidence>
<gene>
    <name evidence="5" type="ORF">MNBD_ACTINO01-2573</name>
</gene>
<evidence type="ECO:0000256" key="3">
    <source>
        <dbReference type="ARBA" id="ARBA00023125"/>
    </source>
</evidence>
<dbReference type="GO" id="GO:0032993">
    <property type="term" value="C:protein-DNA complex"/>
    <property type="evidence" value="ECO:0007669"/>
    <property type="project" value="TreeGrafter"/>
</dbReference>
<feature type="domain" description="OmpR/PhoB-type" evidence="4">
    <location>
        <begin position="121"/>
        <end position="217"/>
    </location>
</feature>
<dbReference type="SUPFAM" id="SSF46894">
    <property type="entry name" value="C-terminal effector domain of the bipartite response regulators"/>
    <property type="match status" value="1"/>
</dbReference>
<reference evidence="5" key="1">
    <citation type="submission" date="2018-06" db="EMBL/GenBank/DDBJ databases">
        <authorList>
            <person name="Zhirakovskaya E."/>
        </authorList>
    </citation>
    <scope>NUCLEOTIDE SEQUENCE</scope>
</reference>
<evidence type="ECO:0000313" key="5">
    <source>
        <dbReference type="EMBL" id="VAW07638.1"/>
    </source>
</evidence>
<dbReference type="CDD" id="cd00383">
    <property type="entry name" value="trans_reg_C"/>
    <property type="match status" value="1"/>
</dbReference>
<dbReference type="GO" id="GO:0000156">
    <property type="term" value="F:phosphorelay response regulator activity"/>
    <property type="evidence" value="ECO:0007669"/>
    <property type="project" value="TreeGrafter"/>
</dbReference>
<dbReference type="InterPro" id="IPR039420">
    <property type="entry name" value="WalR-like"/>
</dbReference>
<dbReference type="InterPro" id="IPR036388">
    <property type="entry name" value="WH-like_DNA-bd_sf"/>
</dbReference>
<dbReference type="InterPro" id="IPR016032">
    <property type="entry name" value="Sig_transdc_resp-reg_C-effctor"/>
</dbReference>
<evidence type="ECO:0000259" key="4">
    <source>
        <dbReference type="PROSITE" id="PS51755"/>
    </source>
</evidence>